<keyword evidence="2" id="KW-0732">Signal</keyword>
<dbReference type="Proteomes" id="UP000638918">
    <property type="component" value="Unassembled WGS sequence"/>
</dbReference>
<name>A0ABR8R261_9CAUL</name>
<accession>A0ABR8R261</accession>
<evidence type="ECO:0000313" key="3">
    <source>
        <dbReference type="EMBL" id="MBD7941889.1"/>
    </source>
</evidence>
<gene>
    <name evidence="3" type="ORF">H9656_10880</name>
</gene>
<evidence type="ECO:0000313" key="4">
    <source>
        <dbReference type="Proteomes" id="UP000638918"/>
    </source>
</evidence>
<evidence type="ECO:0008006" key="5">
    <source>
        <dbReference type="Google" id="ProtNLM"/>
    </source>
</evidence>
<feature type="transmembrane region" description="Helical" evidence="1">
    <location>
        <begin position="152"/>
        <end position="170"/>
    </location>
</feature>
<evidence type="ECO:0000256" key="1">
    <source>
        <dbReference type="SAM" id="Phobius"/>
    </source>
</evidence>
<dbReference type="EMBL" id="JACSQU010000002">
    <property type="protein sequence ID" value="MBD7941889.1"/>
    <property type="molecule type" value="Genomic_DNA"/>
</dbReference>
<keyword evidence="1" id="KW-1133">Transmembrane helix</keyword>
<reference evidence="3 4" key="1">
    <citation type="submission" date="2020-08" db="EMBL/GenBank/DDBJ databases">
        <title>A Genomic Blueprint of the Chicken Gut Microbiome.</title>
        <authorList>
            <person name="Gilroy R."/>
            <person name="Ravi A."/>
            <person name="Getino M."/>
            <person name="Pursley I."/>
            <person name="Horton D.L."/>
            <person name="Alikhan N.-F."/>
            <person name="Baker D."/>
            <person name="Gharbi K."/>
            <person name="Hall N."/>
            <person name="Watson M."/>
            <person name="Adriaenssens E.M."/>
            <person name="Foster-Nyarko E."/>
            <person name="Jarju S."/>
            <person name="Secka A."/>
            <person name="Antonio M."/>
            <person name="Oren A."/>
            <person name="Chaudhuri R."/>
            <person name="La Ragione R.M."/>
            <person name="Hildebrand F."/>
            <person name="Pallen M.J."/>
        </authorList>
    </citation>
    <scope>NUCLEOTIDE SEQUENCE [LARGE SCALE GENOMIC DNA]</scope>
    <source>
        <strain evidence="3 4">Sa3CVA3</strain>
    </source>
</reference>
<dbReference type="RefSeq" id="WP_191744260.1">
    <property type="nucleotide sequence ID" value="NZ_JACSQU010000002.1"/>
</dbReference>
<protein>
    <recommendedName>
        <fullName evidence="5">IPTL-CTERM protein sorting domain-containing protein</fullName>
    </recommendedName>
</protein>
<proteinExistence type="predicted"/>
<feature type="signal peptide" evidence="2">
    <location>
        <begin position="1"/>
        <end position="24"/>
    </location>
</feature>
<keyword evidence="4" id="KW-1185">Reference proteome</keyword>
<sequence>MKKAVGVLSGAVVAFLLSAGPSLAGGAALQTTLTTSKATIYQNETVDLNATLTGINNSSDCSPTTVLEYKKSSGGVLCSVNLTGTQESTYKWSYVAGVCRVRGDQLAVGLNTLMADVNSSYCYSPGGQAASQVQVTVLAGNAPVAVPTTSEWTLWGLTGLLLIGGGVFASRRFRATAA</sequence>
<organism evidence="3 4">
    <name type="scientific">Brevundimonas guildfordensis</name>
    <dbReference type="NCBI Taxonomy" id="2762241"/>
    <lineage>
        <taxon>Bacteria</taxon>
        <taxon>Pseudomonadati</taxon>
        <taxon>Pseudomonadota</taxon>
        <taxon>Alphaproteobacteria</taxon>
        <taxon>Caulobacterales</taxon>
        <taxon>Caulobacteraceae</taxon>
        <taxon>Brevundimonas</taxon>
    </lineage>
</organism>
<comment type="caution">
    <text evidence="3">The sequence shown here is derived from an EMBL/GenBank/DDBJ whole genome shotgun (WGS) entry which is preliminary data.</text>
</comment>
<keyword evidence="1" id="KW-0472">Membrane</keyword>
<evidence type="ECO:0000256" key="2">
    <source>
        <dbReference type="SAM" id="SignalP"/>
    </source>
</evidence>
<keyword evidence="1" id="KW-0812">Transmembrane</keyword>
<feature type="chain" id="PRO_5045518617" description="IPTL-CTERM protein sorting domain-containing protein" evidence="2">
    <location>
        <begin position="25"/>
        <end position="178"/>
    </location>
</feature>